<gene>
    <name evidence="1" type="ORF">A3G49_03805</name>
</gene>
<proteinExistence type="predicted"/>
<dbReference type="EMBL" id="MHQY01000038">
    <property type="protein sequence ID" value="OHA12881.1"/>
    <property type="molecule type" value="Genomic_DNA"/>
</dbReference>
<sequence>MSGEIVENKMNKPGMRLYFFIRVFLWWLHHPHTKGHAKEDYEKLKKMLAPLHPKSPRPQGEESVENQLLKKPSFLGGDVTGFGRGRERGEIKPEVKPLPISVILSESEESHSLDGVQGQDSSVVPLPEELPQNDIIEIREADPAIISSIHAIEQKSEEEAFLPLPEKFSAVRNRFKSVLFTEKSAPPVSNGVPGFSKLKEKVRFMFAQKSAEVKPSSTGVIPSESESEESQADFSVAELPQNDVSAEPSIREILEVAEELKAPVLPPALSEARLDGRPEPLKPYLSSPPKKMEYPDILFHSLFSWLLRRNGPTHLPAS</sequence>
<evidence type="ECO:0000313" key="2">
    <source>
        <dbReference type="Proteomes" id="UP000177171"/>
    </source>
</evidence>
<reference evidence="1 2" key="1">
    <citation type="journal article" date="2016" name="Nat. Commun.">
        <title>Thousands of microbial genomes shed light on interconnected biogeochemical processes in an aquifer system.</title>
        <authorList>
            <person name="Anantharaman K."/>
            <person name="Brown C.T."/>
            <person name="Hug L.A."/>
            <person name="Sharon I."/>
            <person name="Castelle C.J."/>
            <person name="Probst A.J."/>
            <person name="Thomas B.C."/>
            <person name="Singh A."/>
            <person name="Wilkins M.J."/>
            <person name="Karaoz U."/>
            <person name="Brodie E.L."/>
            <person name="Williams K.H."/>
            <person name="Hubbard S.S."/>
            <person name="Banfield J.F."/>
        </authorList>
    </citation>
    <scope>NUCLEOTIDE SEQUENCE [LARGE SCALE GENOMIC DNA]</scope>
</reference>
<evidence type="ECO:0000313" key="1">
    <source>
        <dbReference type="EMBL" id="OHA12881.1"/>
    </source>
</evidence>
<comment type="caution">
    <text evidence="1">The sequence shown here is derived from an EMBL/GenBank/DDBJ whole genome shotgun (WGS) entry which is preliminary data.</text>
</comment>
<accession>A0A1G2LPZ9</accession>
<organism evidence="1 2">
    <name type="scientific">Candidatus Sungbacteria bacterium RIFCSPLOWO2_12_FULL_41_11</name>
    <dbReference type="NCBI Taxonomy" id="1802286"/>
    <lineage>
        <taxon>Bacteria</taxon>
        <taxon>Candidatus Sungiibacteriota</taxon>
    </lineage>
</organism>
<dbReference type="Proteomes" id="UP000177171">
    <property type="component" value="Unassembled WGS sequence"/>
</dbReference>
<dbReference type="AlphaFoldDB" id="A0A1G2LPZ9"/>
<protein>
    <submittedName>
        <fullName evidence="1">Uncharacterized protein</fullName>
    </submittedName>
</protein>
<name>A0A1G2LPZ9_9BACT</name>